<dbReference type="InterPro" id="IPR036249">
    <property type="entry name" value="Thioredoxin-like_sf"/>
</dbReference>
<keyword evidence="2" id="KW-0479">Metal-binding</keyword>
<feature type="disulfide bond" description="Redox-active" evidence="3">
    <location>
        <begin position="81"/>
        <end position="85"/>
    </location>
</feature>
<feature type="binding site" evidence="2">
    <location>
        <position position="85"/>
    </location>
    <ligand>
        <name>Cu cation</name>
        <dbReference type="ChEBI" id="CHEBI:23378"/>
    </ligand>
</feature>
<keyword evidence="2" id="KW-0186">Copper</keyword>
<dbReference type="Pfam" id="PF02630">
    <property type="entry name" value="SCO1-SenC"/>
    <property type="match status" value="1"/>
</dbReference>
<dbReference type="GO" id="GO:0046872">
    <property type="term" value="F:metal ion binding"/>
    <property type="evidence" value="ECO:0007669"/>
    <property type="project" value="UniProtKB-KW"/>
</dbReference>
<comment type="similarity">
    <text evidence="1">Belongs to the SCO1/2 family.</text>
</comment>
<name>A0A398CC36_9BURK</name>
<evidence type="ECO:0000313" key="5">
    <source>
        <dbReference type="EMBL" id="RID97116.1"/>
    </source>
</evidence>
<evidence type="ECO:0000256" key="4">
    <source>
        <dbReference type="SAM" id="SignalP"/>
    </source>
</evidence>
<dbReference type="InterPro" id="IPR003782">
    <property type="entry name" value="SCO1/SenC"/>
</dbReference>
<organism evidence="5 6">
    <name type="scientific">Simplicispira hankyongi</name>
    <dbReference type="NCBI Taxonomy" id="2315688"/>
    <lineage>
        <taxon>Bacteria</taxon>
        <taxon>Pseudomonadati</taxon>
        <taxon>Pseudomonadota</taxon>
        <taxon>Betaproteobacteria</taxon>
        <taxon>Burkholderiales</taxon>
        <taxon>Comamonadaceae</taxon>
        <taxon>Simplicispira</taxon>
    </lineage>
</organism>
<dbReference type="EMBL" id="QXJC01000010">
    <property type="protein sequence ID" value="RID97116.1"/>
    <property type="molecule type" value="Genomic_DNA"/>
</dbReference>
<proteinExistence type="inferred from homology"/>
<dbReference type="RefSeq" id="WP_119110342.1">
    <property type="nucleotide sequence ID" value="NZ_QXJC01000010.1"/>
</dbReference>
<dbReference type="AlphaFoldDB" id="A0A398CC36"/>
<dbReference type="Gene3D" id="3.40.30.10">
    <property type="entry name" value="Glutaredoxin"/>
    <property type="match status" value="1"/>
</dbReference>
<keyword evidence="6" id="KW-1185">Reference proteome</keyword>
<accession>A0A398CC36</accession>
<dbReference type="OrthoDB" id="8550465at2"/>
<dbReference type="SUPFAM" id="SSF52833">
    <property type="entry name" value="Thioredoxin-like"/>
    <property type="match status" value="1"/>
</dbReference>
<sequence>MLRTALAAALLACAGYAGASWLTDDFQVWTAEGARRLEVALQPVPVPEVRIEGPGLPVQPLAAWLHAPGRVTVVDFIYTRCETLCLSLGGVFQQMQRRLQLGGGGGSGAGDGVRLLSISFDGAHDTPDRLAAYARGLGADPALWQFARVPDAHESAALLRRLQVVVVPDGRGGYEHNAALLVLDAHGRLVRVFDLAEQELALNYARHLAAKGGA</sequence>
<evidence type="ECO:0000313" key="6">
    <source>
        <dbReference type="Proteomes" id="UP000266302"/>
    </source>
</evidence>
<keyword evidence="3" id="KW-1015">Disulfide bond</keyword>
<comment type="caution">
    <text evidence="5">The sequence shown here is derived from an EMBL/GenBank/DDBJ whole genome shotgun (WGS) entry which is preliminary data.</text>
</comment>
<reference evidence="5 6" key="1">
    <citation type="submission" date="2018-09" db="EMBL/GenBank/DDBJ databases">
        <title>Draft genome of Simplicispira sp. NY-02.</title>
        <authorList>
            <person name="Im W.T."/>
        </authorList>
    </citation>
    <scope>NUCLEOTIDE SEQUENCE [LARGE SCALE GENOMIC DNA]</scope>
    <source>
        <strain evidence="5 6">NY-02</strain>
    </source>
</reference>
<dbReference type="Proteomes" id="UP000266302">
    <property type="component" value="Unassembled WGS sequence"/>
</dbReference>
<feature type="binding site" evidence="2">
    <location>
        <position position="81"/>
    </location>
    <ligand>
        <name>Cu cation</name>
        <dbReference type="ChEBI" id="CHEBI:23378"/>
    </ligand>
</feature>
<evidence type="ECO:0000256" key="3">
    <source>
        <dbReference type="PIRSR" id="PIRSR603782-2"/>
    </source>
</evidence>
<keyword evidence="4" id="KW-0732">Signal</keyword>
<dbReference type="CDD" id="cd02968">
    <property type="entry name" value="SCO"/>
    <property type="match status" value="1"/>
</dbReference>
<feature type="chain" id="PRO_5017362334" evidence="4">
    <location>
        <begin position="20"/>
        <end position="214"/>
    </location>
</feature>
<protein>
    <submittedName>
        <fullName evidence="5">SCO family protein</fullName>
    </submittedName>
</protein>
<evidence type="ECO:0000256" key="1">
    <source>
        <dbReference type="ARBA" id="ARBA00010996"/>
    </source>
</evidence>
<feature type="signal peptide" evidence="4">
    <location>
        <begin position="1"/>
        <end position="19"/>
    </location>
</feature>
<evidence type="ECO:0000256" key="2">
    <source>
        <dbReference type="PIRSR" id="PIRSR603782-1"/>
    </source>
</evidence>
<gene>
    <name evidence="5" type="ORF">D3F03_15490</name>
</gene>